<comment type="caution">
    <text evidence="1">The sequence shown here is derived from an EMBL/GenBank/DDBJ whole genome shotgun (WGS) entry which is preliminary data.</text>
</comment>
<dbReference type="PATRIC" id="fig|1111454.3.peg.1447"/>
<dbReference type="eggNOG" id="COG2220">
    <property type="taxonomic scope" value="Bacteria"/>
</dbReference>
<dbReference type="OrthoDB" id="36975at2"/>
<dbReference type="Gene3D" id="3.60.15.10">
    <property type="entry name" value="Ribonuclease Z/Hydroxyacylglutathione hydrolase-like"/>
    <property type="match status" value="1"/>
</dbReference>
<dbReference type="SUPFAM" id="SSF56281">
    <property type="entry name" value="Metallo-hydrolase/oxidoreductase"/>
    <property type="match status" value="1"/>
</dbReference>
<dbReference type="Proteomes" id="UP000017090">
    <property type="component" value="Unassembled WGS sequence"/>
</dbReference>
<organism evidence="1 2">
    <name type="scientific">Megasphaera vaginalis</name>
    <name type="common">ex Srinivasan et al. 2021</name>
    <dbReference type="NCBI Taxonomy" id="1111454"/>
    <lineage>
        <taxon>Bacteria</taxon>
        <taxon>Bacillati</taxon>
        <taxon>Bacillota</taxon>
        <taxon>Negativicutes</taxon>
        <taxon>Veillonellales</taxon>
        <taxon>Veillonellaceae</taxon>
        <taxon>Megasphaera</taxon>
    </lineage>
</organism>
<dbReference type="STRING" id="1111454.HMPREF1250_1782"/>
<keyword evidence="2" id="KW-1185">Reference proteome</keyword>
<dbReference type="Pfam" id="PF13483">
    <property type="entry name" value="Lactamase_B_3"/>
    <property type="match status" value="1"/>
</dbReference>
<accession>U7UHE5</accession>
<sequence length="232" mass="26393">MSEIKVTYLDHSGFAAETATKILVFDYYRDPAHVVDAYTKSRKDVYFFVTHSHGDHFNKHIADFASFTKGYIVNDGVPFTNGAADNVYSLALYETLQLQDLQIRQYGSTDEGGSFYVETDGVRIFHAGDLNWWHWLGDTDENNQAMKELFDKEMERLDGLTFDLAFFPVDARLEGAREWGVASFLSHVHVTKCLVPMHYFGVPWEPSEAFNKNFPTVPVWIPRTGGDTTVLA</sequence>
<dbReference type="InterPro" id="IPR036866">
    <property type="entry name" value="RibonucZ/Hydroxyglut_hydro"/>
</dbReference>
<evidence type="ECO:0000313" key="1">
    <source>
        <dbReference type="EMBL" id="ERT58716.1"/>
    </source>
</evidence>
<gene>
    <name evidence="1" type="ORF">HMPREF1250_1782</name>
</gene>
<proteinExistence type="predicted"/>
<dbReference type="PANTHER" id="PTHR42967:SF1">
    <property type="entry name" value="MBL FOLD METALLO-HYDROLASE"/>
    <property type="match status" value="1"/>
</dbReference>
<reference evidence="1 2" key="1">
    <citation type="submission" date="2013-09" db="EMBL/GenBank/DDBJ databases">
        <authorList>
            <person name="Durkin A.S."/>
            <person name="Haft D.R."/>
            <person name="McCorrison J."/>
            <person name="Torralba M."/>
            <person name="Gillis M."/>
            <person name="Haft D.H."/>
            <person name="Methe B."/>
            <person name="Sutton G."/>
            <person name="Nelson K.E."/>
        </authorList>
    </citation>
    <scope>NUCLEOTIDE SEQUENCE [LARGE SCALE GENOMIC DNA]</scope>
    <source>
        <strain evidence="1 2">BV3C16-1</strain>
    </source>
</reference>
<dbReference type="PANTHER" id="PTHR42967">
    <property type="entry name" value="METAL DEPENDENT HYDROLASE"/>
    <property type="match status" value="1"/>
</dbReference>
<dbReference type="EMBL" id="AWXA01000041">
    <property type="protein sequence ID" value="ERT58716.1"/>
    <property type="molecule type" value="Genomic_DNA"/>
</dbReference>
<dbReference type="AlphaFoldDB" id="U7UHE5"/>
<name>U7UHE5_9FIRM</name>
<dbReference type="RefSeq" id="WP_023054015.1">
    <property type="nucleotide sequence ID" value="NZ_AWXA01000041.1"/>
</dbReference>
<protein>
    <submittedName>
        <fullName evidence="1">Beta-lactamase family protein</fullName>
    </submittedName>
</protein>
<evidence type="ECO:0000313" key="2">
    <source>
        <dbReference type="Proteomes" id="UP000017090"/>
    </source>
</evidence>